<name>A0ABU8H9F7_9BACI</name>
<evidence type="ECO:0000313" key="2">
    <source>
        <dbReference type="EMBL" id="MEI5905913.1"/>
    </source>
</evidence>
<keyword evidence="3" id="KW-1185">Reference proteome</keyword>
<protein>
    <submittedName>
        <fullName evidence="2">FAD-dependent oxidoreductase</fullName>
        <ecNumber evidence="2">1.-.-.-</ecNumber>
    </submittedName>
</protein>
<sequence length="403" mass="45987">MDLRSGKILWTETMTNIPTYECLDHDIECDVLIIGGGMSGAICAYYLSQTSLRVVLVDKRKMALGSTAANTGLLQFSNDKALYKCIHSFGKDKGVRHYQLCRQAINTLQNIIIPSLELQTDIKQRNSIYFASDEAGIEEIKKEYEVLKQHQFPVTLFLKGENNSNEFLNNRTGLLIEGDAEVNPFKLAHSLLQYAYNKGVKVFEHTDINGKRKNEDSWTYFTRSGYAINANKVVYAQGYETMETISNRNVVIENSYAIATNPVEKITEWPNDCLIWETARPYFYSRKSVDGRIVIGGLDEPTKDSLERDSMLPHKAKRLLETLIKWFPSLKGKIRIDYQWAATFGSTHNGMPMIHQSHHFPNCYFLLGYGGNGTVYSIIFAKILKEIIEGKRSKDFQLYVHNN</sequence>
<gene>
    <name evidence="2" type="ORF">WAK64_02380</name>
</gene>
<comment type="caution">
    <text evidence="2">The sequence shown here is derived from an EMBL/GenBank/DDBJ whole genome shotgun (WGS) entry which is preliminary data.</text>
</comment>
<dbReference type="Gene3D" id="3.30.9.10">
    <property type="entry name" value="D-Amino Acid Oxidase, subunit A, domain 2"/>
    <property type="match status" value="1"/>
</dbReference>
<dbReference type="InterPro" id="IPR036188">
    <property type="entry name" value="FAD/NAD-bd_sf"/>
</dbReference>
<proteinExistence type="predicted"/>
<accession>A0ABU8H9F7</accession>
<dbReference type="PANTHER" id="PTHR13847:SF201">
    <property type="entry name" value="PUTATIBE OXIDOREDUCTASE"/>
    <property type="match status" value="1"/>
</dbReference>
<dbReference type="Gene3D" id="3.50.50.60">
    <property type="entry name" value="FAD/NAD(P)-binding domain"/>
    <property type="match status" value="1"/>
</dbReference>
<evidence type="ECO:0000313" key="3">
    <source>
        <dbReference type="Proteomes" id="UP001312865"/>
    </source>
</evidence>
<dbReference type="SUPFAM" id="SSF51905">
    <property type="entry name" value="FAD/NAD(P)-binding domain"/>
    <property type="match status" value="1"/>
</dbReference>
<dbReference type="EC" id="1.-.-.-" evidence="2"/>
<dbReference type="EMBL" id="JBBAXC010000002">
    <property type="protein sequence ID" value="MEI5905913.1"/>
    <property type="molecule type" value="Genomic_DNA"/>
</dbReference>
<dbReference type="GO" id="GO:0016491">
    <property type="term" value="F:oxidoreductase activity"/>
    <property type="evidence" value="ECO:0007669"/>
    <property type="project" value="UniProtKB-KW"/>
</dbReference>
<reference evidence="2 3" key="1">
    <citation type="journal article" date="2018" name="J. Microbiol.">
        <title>Bacillus spongiae sp. nov., isolated from sponge of Jeju Island.</title>
        <authorList>
            <person name="Lee G.E."/>
            <person name="Im W.T."/>
            <person name="Park J.S."/>
        </authorList>
    </citation>
    <scope>NUCLEOTIDE SEQUENCE [LARGE SCALE GENOMIC DNA]</scope>
    <source>
        <strain evidence="2 3">135PIL107-10</strain>
    </source>
</reference>
<organism evidence="2 3">
    <name type="scientific">Bacillus spongiae</name>
    <dbReference type="NCBI Taxonomy" id="2683610"/>
    <lineage>
        <taxon>Bacteria</taxon>
        <taxon>Bacillati</taxon>
        <taxon>Bacillota</taxon>
        <taxon>Bacilli</taxon>
        <taxon>Bacillales</taxon>
        <taxon>Bacillaceae</taxon>
        <taxon>Bacillus</taxon>
    </lineage>
</organism>
<dbReference type="RefSeq" id="WP_336585331.1">
    <property type="nucleotide sequence ID" value="NZ_JBBAXC010000002.1"/>
</dbReference>
<evidence type="ECO:0000259" key="1">
    <source>
        <dbReference type="Pfam" id="PF01266"/>
    </source>
</evidence>
<dbReference type="InterPro" id="IPR006076">
    <property type="entry name" value="FAD-dep_OxRdtase"/>
</dbReference>
<feature type="domain" description="FAD dependent oxidoreductase" evidence="1">
    <location>
        <begin position="30"/>
        <end position="386"/>
    </location>
</feature>
<dbReference type="Pfam" id="PF01266">
    <property type="entry name" value="DAO"/>
    <property type="match status" value="1"/>
</dbReference>
<keyword evidence="2" id="KW-0560">Oxidoreductase</keyword>
<dbReference type="PANTHER" id="PTHR13847">
    <property type="entry name" value="SARCOSINE DEHYDROGENASE-RELATED"/>
    <property type="match status" value="1"/>
</dbReference>
<dbReference type="Proteomes" id="UP001312865">
    <property type="component" value="Unassembled WGS sequence"/>
</dbReference>